<dbReference type="Proteomes" id="UP001267426">
    <property type="component" value="Unassembled WGS sequence"/>
</dbReference>
<comment type="caution">
    <text evidence="2">The sequence shown here is derived from an EMBL/GenBank/DDBJ whole genome shotgun (WGS) entry which is preliminary data.</text>
</comment>
<dbReference type="RefSeq" id="WP_311663045.1">
    <property type="nucleotide sequence ID" value="NZ_JAVRHT010000015.1"/>
</dbReference>
<dbReference type="EMBL" id="JAVRHT010000015">
    <property type="protein sequence ID" value="MDT0631704.1"/>
    <property type="molecule type" value="Genomic_DNA"/>
</dbReference>
<reference evidence="2 3" key="1">
    <citation type="submission" date="2023-09" db="EMBL/GenBank/DDBJ databases">
        <authorList>
            <person name="Rey-Velasco X."/>
        </authorList>
    </citation>
    <scope>NUCLEOTIDE SEQUENCE [LARGE SCALE GENOMIC DNA]</scope>
    <source>
        <strain evidence="2 3">F394</strain>
    </source>
</reference>
<evidence type="ECO:0000313" key="2">
    <source>
        <dbReference type="EMBL" id="MDT0631704.1"/>
    </source>
</evidence>
<gene>
    <name evidence="2" type="ORF">RM540_08095</name>
</gene>
<keyword evidence="1" id="KW-0732">Signal</keyword>
<dbReference type="PROSITE" id="PS51257">
    <property type="entry name" value="PROKAR_LIPOPROTEIN"/>
    <property type="match status" value="1"/>
</dbReference>
<protein>
    <submittedName>
        <fullName evidence="2">Uncharacterized protein</fullName>
    </submittedName>
</protein>
<feature type="signal peptide" evidence="1">
    <location>
        <begin position="1"/>
        <end position="20"/>
    </location>
</feature>
<proteinExistence type="predicted"/>
<name>A0ABU3BR06_9BACT</name>
<evidence type="ECO:0000256" key="1">
    <source>
        <dbReference type="SAM" id="SignalP"/>
    </source>
</evidence>
<keyword evidence="3" id="KW-1185">Reference proteome</keyword>
<feature type="chain" id="PRO_5045136846" evidence="1">
    <location>
        <begin position="21"/>
        <end position="134"/>
    </location>
</feature>
<evidence type="ECO:0000313" key="3">
    <source>
        <dbReference type="Proteomes" id="UP001267426"/>
    </source>
</evidence>
<accession>A0ABU3BR06</accession>
<organism evidence="2 3">
    <name type="scientific">Rubrivirga litoralis</name>
    <dbReference type="NCBI Taxonomy" id="3075598"/>
    <lineage>
        <taxon>Bacteria</taxon>
        <taxon>Pseudomonadati</taxon>
        <taxon>Rhodothermota</taxon>
        <taxon>Rhodothermia</taxon>
        <taxon>Rhodothermales</taxon>
        <taxon>Rubricoccaceae</taxon>
        <taxon>Rubrivirga</taxon>
    </lineage>
</organism>
<sequence>MRRFYPTALSACLLATLALAACDSADSEFEIGGTYSGVTEDLRDEDTGEGTFTTLTVDIPDTESGESFRFEGSVIEQGGFDEVIDPVTGTGTYDHPALTLVVDGEALTGTVSDDGDTIAIETDPGDAPATLRRQ</sequence>